<dbReference type="EMBL" id="CAMAPB010000043">
    <property type="protein sequence ID" value="CAH9062615.1"/>
    <property type="molecule type" value="Genomic_DNA"/>
</dbReference>
<keyword evidence="12" id="KW-1185">Reference proteome</keyword>
<dbReference type="PANTHER" id="PTHR30489">
    <property type="entry name" value="LIPOPROTEIN-RELEASING SYSTEM TRANSMEMBRANE PROTEIN LOLE"/>
    <property type="match status" value="1"/>
</dbReference>
<keyword evidence="3" id="KW-0813">Transport</keyword>
<dbReference type="RefSeq" id="WP_262977052.1">
    <property type="nucleotide sequence ID" value="NZ_CAMAPB010000043.1"/>
</dbReference>
<dbReference type="Proteomes" id="UP001152447">
    <property type="component" value="Unassembled WGS sequence"/>
</dbReference>
<accession>A0A9W4R1T3</accession>
<dbReference type="PANTHER" id="PTHR30489:SF0">
    <property type="entry name" value="LIPOPROTEIN-RELEASING SYSTEM TRANSMEMBRANE PROTEIN LOLE"/>
    <property type="match status" value="1"/>
</dbReference>
<feature type="transmembrane region" description="Helical" evidence="8">
    <location>
        <begin position="27"/>
        <end position="50"/>
    </location>
</feature>
<feature type="transmembrane region" description="Helical" evidence="8">
    <location>
        <begin position="316"/>
        <end position="344"/>
    </location>
</feature>
<evidence type="ECO:0000313" key="11">
    <source>
        <dbReference type="EMBL" id="CAH9062615.1"/>
    </source>
</evidence>
<dbReference type="GO" id="GO:0044874">
    <property type="term" value="P:lipoprotein localization to outer membrane"/>
    <property type="evidence" value="ECO:0007669"/>
    <property type="project" value="TreeGrafter"/>
</dbReference>
<dbReference type="InterPro" id="IPR051447">
    <property type="entry name" value="Lipoprotein-release_system"/>
</dbReference>
<evidence type="ECO:0000313" key="12">
    <source>
        <dbReference type="Proteomes" id="UP001152447"/>
    </source>
</evidence>
<dbReference type="AlphaFoldDB" id="A0A9W4R1T3"/>
<comment type="similarity">
    <text evidence="2">Belongs to the ABC-4 integral membrane protein family. LolC/E subfamily.</text>
</comment>
<keyword evidence="11" id="KW-0449">Lipoprotein</keyword>
<name>A0A9W4R1T3_PSEHA</name>
<feature type="domain" description="ABC3 transporter permease C-terminal" evidence="9">
    <location>
        <begin position="276"/>
        <end position="408"/>
    </location>
</feature>
<dbReference type="InterPro" id="IPR025857">
    <property type="entry name" value="MacB_PCD"/>
</dbReference>
<evidence type="ECO:0000259" key="9">
    <source>
        <dbReference type="Pfam" id="PF02687"/>
    </source>
</evidence>
<keyword evidence="4" id="KW-1003">Cell membrane</keyword>
<keyword evidence="7 8" id="KW-0472">Membrane</keyword>
<feature type="domain" description="MacB-like periplasmic core" evidence="10">
    <location>
        <begin position="33"/>
        <end position="239"/>
    </location>
</feature>
<protein>
    <submittedName>
        <fullName evidence="11">Lipoprotein-releasing system transmembrane protein LolE</fullName>
    </submittedName>
</protein>
<gene>
    <name evidence="11" type="primary">lolE</name>
    <name evidence="11" type="ORF">PSEHALCIP103_02737</name>
</gene>
<dbReference type="NCBIfam" id="TIGR02212">
    <property type="entry name" value="lolCE"/>
    <property type="match status" value="1"/>
</dbReference>
<evidence type="ECO:0000256" key="4">
    <source>
        <dbReference type="ARBA" id="ARBA00022475"/>
    </source>
</evidence>
<keyword evidence="5 8" id="KW-0812">Transmembrane</keyword>
<dbReference type="GO" id="GO:0098797">
    <property type="term" value="C:plasma membrane protein complex"/>
    <property type="evidence" value="ECO:0007669"/>
    <property type="project" value="TreeGrafter"/>
</dbReference>
<comment type="caution">
    <text evidence="11">The sequence shown here is derived from an EMBL/GenBank/DDBJ whole genome shotgun (WGS) entry which is preliminary data.</text>
</comment>
<evidence type="ECO:0000256" key="6">
    <source>
        <dbReference type="ARBA" id="ARBA00022989"/>
    </source>
</evidence>
<keyword evidence="6 8" id="KW-1133">Transmembrane helix</keyword>
<dbReference type="GO" id="GO:0042953">
    <property type="term" value="P:lipoprotein transport"/>
    <property type="evidence" value="ECO:0007669"/>
    <property type="project" value="InterPro"/>
</dbReference>
<organism evidence="11 12">
    <name type="scientific">Pseudoalteromonas haloplanktis</name>
    <name type="common">Alteromonas haloplanktis</name>
    <dbReference type="NCBI Taxonomy" id="228"/>
    <lineage>
        <taxon>Bacteria</taxon>
        <taxon>Pseudomonadati</taxon>
        <taxon>Pseudomonadota</taxon>
        <taxon>Gammaproteobacteria</taxon>
        <taxon>Alteromonadales</taxon>
        <taxon>Pseudoalteromonadaceae</taxon>
        <taxon>Pseudoalteromonas</taxon>
    </lineage>
</organism>
<sequence>MLLSAFISKRFRAYSGHKDEKNAFVSFIAKASTIGILLGVAVLIVALSVINGFEQQLVHRLLSVVPQVEYVAPSRPIADWPTKVEQLKQQPHVTGAAPFIAVNGMAQFKSQLKAVEIRGVEPSLEGDVSAINQFTQGKLVSQLTGDDVILGKQIVKQLNIALGDNVTLLIPQISEKGQSLLAPKRVTLTLAGIIEMGGPIDSSAAFIHLNKAQQTLGYDQSQVTGLRLRVDDVFSAHQIALRVGQTITDYVYISSWLRTQGSLYQDIQMVRTIVYIVVFLIIAVASFNIVSSLVMEVREKEGNIAILKTMGAKDSTILATFVMQGLTQAFVGVLLGSIVGVILAINISELFTWLSLLLGENPLEGVYFIEFLPSKLVWQDIVLTVIATFVLAILATLYPAWQATRVDPAKVLGN</sequence>
<feature type="transmembrane region" description="Helical" evidence="8">
    <location>
        <begin position="273"/>
        <end position="295"/>
    </location>
</feature>
<reference evidence="11" key="1">
    <citation type="submission" date="2022-07" db="EMBL/GenBank/DDBJ databases">
        <authorList>
            <person name="Criscuolo A."/>
        </authorList>
    </citation>
    <scope>NUCLEOTIDE SEQUENCE</scope>
    <source>
        <strain evidence="11">CIP103197</strain>
    </source>
</reference>
<dbReference type="InterPro" id="IPR011925">
    <property type="entry name" value="LolCE_TM"/>
</dbReference>
<feature type="transmembrane region" description="Helical" evidence="8">
    <location>
        <begin position="381"/>
        <end position="401"/>
    </location>
</feature>
<evidence type="ECO:0000256" key="7">
    <source>
        <dbReference type="ARBA" id="ARBA00023136"/>
    </source>
</evidence>
<dbReference type="Pfam" id="PF02687">
    <property type="entry name" value="FtsX"/>
    <property type="match status" value="1"/>
</dbReference>
<evidence type="ECO:0000256" key="2">
    <source>
        <dbReference type="ARBA" id="ARBA00005236"/>
    </source>
</evidence>
<evidence type="ECO:0000256" key="3">
    <source>
        <dbReference type="ARBA" id="ARBA00022448"/>
    </source>
</evidence>
<evidence type="ECO:0000259" key="10">
    <source>
        <dbReference type="Pfam" id="PF12704"/>
    </source>
</evidence>
<evidence type="ECO:0000256" key="1">
    <source>
        <dbReference type="ARBA" id="ARBA00004651"/>
    </source>
</evidence>
<dbReference type="Pfam" id="PF12704">
    <property type="entry name" value="MacB_PCD"/>
    <property type="match status" value="1"/>
</dbReference>
<dbReference type="InterPro" id="IPR003838">
    <property type="entry name" value="ABC3_permease_C"/>
</dbReference>
<proteinExistence type="inferred from homology"/>
<comment type="subcellular location">
    <subcellularLocation>
        <location evidence="1">Cell membrane</location>
        <topology evidence="1">Multi-pass membrane protein</topology>
    </subcellularLocation>
</comment>
<evidence type="ECO:0000256" key="8">
    <source>
        <dbReference type="SAM" id="Phobius"/>
    </source>
</evidence>
<evidence type="ECO:0000256" key="5">
    <source>
        <dbReference type="ARBA" id="ARBA00022692"/>
    </source>
</evidence>